<proteinExistence type="predicted"/>
<evidence type="ECO:0000313" key="6">
    <source>
        <dbReference type="Proteomes" id="UP000003879"/>
    </source>
</evidence>
<reference evidence="5 6" key="1">
    <citation type="submission" date="2012-02" db="EMBL/GenBank/DDBJ databases">
        <title>The Genome Sequence of Bacteroides fragilis CL07T12C05.</title>
        <authorList>
            <consortium name="The Broad Institute Genome Sequencing Platform"/>
            <person name="Earl A."/>
            <person name="Ward D."/>
            <person name="Feldgarden M."/>
            <person name="Gevers D."/>
            <person name="Zitomersky N.L."/>
            <person name="Coyne M.J."/>
            <person name="Comstock L.E."/>
            <person name="Young S.K."/>
            <person name="Zeng Q."/>
            <person name="Gargeya S."/>
            <person name="Fitzgerald M."/>
            <person name="Haas B."/>
            <person name="Abouelleil A."/>
            <person name="Alvarado L."/>
            <person name="Arachchi H.M."/>
            <person name="Berlin A."/>
            <person name="Chapman S.B."/>
            <person name="Gearin G."/>
            <person name="Goldberg J."/>
            <person name="Griggs A."/>
            <person name="Gujja S."/>
            <person name="Hansen M."/>
            <person name="Heiman D."/>
            <person name="Howarth C."/>
            <person name="Larimer J."/>
            <person name="Lui A."/>
            <person name="MacDonald P.J.P."/>
            <person name="McCowen C."/>
            <person name="Montmayeur A."/>
            <person name="Murphy C."/>
            <person name="Neiman D."/>
            <person name="Pearson M."/>
            <person name="Priest M."/>
            <person name="Roberts A."/>
            <person name="Saif S."/>
            <person name="Shea T."/>
            <person name="Sisk P."/>
            <person name="Stolte C."/>
            <person name="Sykes S."/>
            <person name="Wortman J."/>
            <person name="Nusbaum C."/>
            <person name="Birren B."/>
        </authorList>
    </citation>
    <scope>NUCLEOTIDE SEQUENCE [LARGE SCALE GENOMIC DNA]</scope>
    <source>
        <strain evidence="5 6">CL07T12C05</strain>
    </source>
</reference>
<dbReference type="InterPro" id="IPR008761">
    <property type="entry name" value="Peptidase_S37"/>
</dbReference>
<keyword evidence="4" id="KW-1133">Transmembrane helix</keyword>
<dbReference type="ESTHER" id="bacfr-q64yv4">
    <property type="family name" value="Peptidase_S37"/>
</dbReference>
<dbReference type="AlphaFoldDB" id="A0A0E2B505"/>
<dbReference type="InterPro" id="IPR029058">
    <property type="entry name" value="AB_hydrolase_fold"/>
</dbReference>
<keyword evidence="2" id="KW-0732">Signal</keyword>
<evidence type="ECO:0000313" key="5">
    <source>
        <dbReference type="EMBL" id="EIY99295.1"/>
    </source>
</evidence>
<dbReference type="Gene3D" id="3.40.50.1820">
    <property type="entry name" value="alpha/beta hydrolase"/>
    <property type="match status" value="2"/>
</dbReference>
<dbReference type="GO" id="GO:0008239">
    <property type="term" value="F:dipeptidyl-peptidase activity"/>
    <property type="evidence" value="ECO:0007669"/>
    <property type="project" value="TreeGrafter"/>
</dbReference>
<dbReference type="SUPFAM" id="SSF53474">
    <property type="entry name" value="alpha/beta-Hydrolases"/>
    <property type="match status" value="1"/>
</dbReference>
<dbReference type="PANTHER" id="PTHR11010:SF38">
    <property type="entry name" value="LYSOSOMAL PRO-X CARBOXYPEPTIDASE"/>
    <property type="match status" value="1"/>
</dbReference>
<dbReference type="PANTHER" id="PTHR11010">
    <property type="entry name" value="PROTEASE S28 PRO-X CARBOXYPEPTIDASE-RELATED"/>
    <property type="match status" value="1"/>
</dbReference>
<evidence type="ECO:0000256" key="1">
    <source>
        <dbReference type="ARBA" id="ARBA00022670"/>
    </source>
</evidence>
<gene>
    <name evidence="5" type="ORF">HMPREF1056_00596</name>
</gene>
<sequence>MQYDYLEALVKDLSLYKIKTEINMKNLRIWQTLSLFILLLSITLPLSAKSDLLTKLNTITLIIRTQSLETSLFAEKYLLRFKQPLDHSHPEKGSFSQRVIVAHVGYDRPTLMVTEGYGAARSLNPGYYEELSKLFNTNIIAVEHRYFLESTPKPKDWKYLTAWNSARDLHAIREAFRSIYPGKWIATGISKGGQTAMLYRTYFPDDIDITVPYVAPLCRSVEDGRHEPFLRTVAMPDDRQKVEDFQMEVLKRKAALLPHFKKYCSVRKLQFRAPVEDIYDYTVLEYSFSLWQWGIPVSRIPSVSASDKELFDHLVAISAPSYFVKEGSNTSFFVQAARELGYYGYDIRPFREYLSIGTSKDYLRRLMIPEELADMEFDETLSYKITRFLKENDPKMIFIYGQYDPWTAAGVTWLKGKKNIHVFVQPKGSHMARIHTLPQKEKEEAIGLIKKWLEE</sequence>
<organism evidence="5 6">
    <name type="scientific">Bacteroides fragilis CL07T12C05</name>
    <dbReference type="NCBI Taxonomy" id="997883"/>
    <lineage>
        <taxon>Bacteria</taxon>
        <taxon>Pseudomonadati</taxon>
        <taxon>Bacteroidota</taxon>
        <taxon>Bacteroidia</taxon>
        <taxon>Bacteroidales</taxon>
        <taxon>Bacteroidaceae</taxon>
        <taxon>Bacteroides</taxon>
    </lineage>
</organism>
<dbReference type="EMBL" id="AGXN01000005">
    <property type="protein sequence ID" value="EIY99295.1"/>
    <property type="molecule type" value="Genomic_DNA"/>
</dbReference>
<dbReference type="Pfam" id="PF05576">
    <property type="entry name" value="Peptidase_S37"/>
    <property type="match status" value="1"/>
</dbReference>
<dbReference type="PATRIC" id="fig|997883.3.peg.630"/>
<keyword evidence="4" id="KW-0472">Membrane</keyword>
<evidence type="ECO:0008006" key="7">
    <source>
        <dbReference type="Google" id="ProtNLM"/>
    </source>
</evidence>
<protein>
    <recommendedName>
        <fullName evidence="7">PS-10 peptidase S37</fullName>
    </recommendedName>
</protein>
<evidence type="ECO:0000256" key="3">
    <source>
        <dbReference type="ARBA" id="ARBA00022801"/>
    </source>
</evidence>
<keyword evidence="1" id="KW-0645">Protease</keyword>
<feature type="transmembrane region" description="Helical" evidence="4">
    <location>
        <begin position="27"/>
        <end position="48"/>
    </location>
</feature>
<dbReference type="GO" id="GO:0006508">
    <property type="term" value="P:proteolysis"/>
    <property type="evidence" value="ECO:0007669"/>
    <property type="project" value="UniProtKB-KW"/>
</dbReference>
<dbReference type="Proteomes" id="UP000003879">
    <property type="component" value="Unassembled WGS sequence"/>
</dbReference>
<evidence type="ECO:0000256" key="4">
    <source>
        <dbReference type="SAM" id="Phobius"/>
    </source>
</evidence>
<comment type="caution">
    <text evidence="5">The sequence shown here is derived from an EMBL/GenBank/DDBJ whole genome shotgun (WGS) entry which is preliminary data.</text>
</comment>
<name>A0A0E2B505_BACFG</name>
<evidence type="ECO:0000256" key="2">
    <source>
        <dbReference type="ARBA" id="ARBA00022729"/>
    </source>
</evidence>
<keyword evidence="3" id="KW-0378">Hydrolase</keyword>
<keyword evidence="4" id="KW-0812">Transmembrane</keyword>
<accession>A0A0E2B505</accession>
<dbReference type="HOGENOM" id="CLU_039283_0_0_10"/>